<dbReference type="Gene3D" id="1.10.10.60">
    <property type="entry name" value="Homeodomain-like"/>
    <property type="match status" value="2"/>
</dbReference>
<sequence>MAKIKSGFKGERAIVLPSAVVDSIAQDVLGKELHITDIGYYPQASYHYRERTKEEAEQFILIYCVEGHGWFSINGNKYSVQSNQFFILPKNTAHSYGSDSKDPWTIYWIHFNGEKASFFANGFDKPTNITPNSDSRIEERLRLFEEIFYTLSKGYSKNNFYYAITSLFYFLGSMKFLGEYRESAQPQNKQMDIIEDIIHYMRENIEKKITLSDLATHAGLSSSHLSSIFQKKTGYSPLRYFTHLRIQEACHYLDFTDMKINQICHKFGFEDAFYFTRIFTQVMGMSPSKYREQKKG</sequence>
<keyword evidence="3" id="KW-0804">Transcription</keyword>
<evidence type="ECO:0000313" key="5">
    <source>
        <dbReference type="EMBL" id="HBJ09707.1"/>
    </source>
</evidence>
<dbReference type="PRINTS" id="PR00032">
    <property type="entry name" value="HTHARAC"/>
</dbReference>
<evidence type="ECO:0000256" key="3">
    <source>
        <dbReference type="ARBA" id="ARBA00023163"/>
    </source>
</evidence>
<reference evidence="5 6" key="1">
    <citation type="journal article" date="2018" name="Nat. Biotechnol.">
        <title>A standardized bacterial taxonomy based on genome phylogeny substantially revises the tree of life.</title>
        <authorList>
            <person name="Parks D.H."/>
            <person name="Chuvochina M."/>
            <person name="Waite D.W."/>
            <person name="Rinke C."/>
            <person name="Skarshewski A."/>
            <person name="Chaumeil P.A."/>
            <person name="Hugenholtz P."/>
        </authorList>
    </citation>
    <scope>NUCLEOTIDE SEQUENCE [LARGE SCALE GENOMIC DNA]</scope>
    <source>
        <strain evidence="5">UBA11482</strain>
    </source>
</reference>
<evidence type="ECO:0000259" key="4">
    <source>
        <dbReference type="PROSITE" id="PS01124"/>
    </source>
</evidence>
<protein>
    <submittedName>
        <fullName evidence="5">AraC family transcriptional regulator</fullName>
    </submittedName>
</protein>
<dbReference type="InterPro" id="IPR003313">
    <property type="entry name" value="AraC-bd"/>
</dbReference>
<dbReference type="PROSITE" id="PS00041">
    <property type="entry name" value="HTH_ARAC_FAMILY_1"/>
    <property type="match status" value="1"/>
</dbReference>
<dbReference type="RefSeq" id="WP_022602899.1">
    <property type="nucleotide sequence ID" value="NZ_CAUBCP010000025.1"/>
</dbReference>
<dbReference type="SUPFAM" id="SSF51215">
    <property type="entry name" value="Regulatory protein AraC"/>
    <property type="match status" value="1"/>
</dbReference>
<accession>A0A354M5B8</accession>
<dbReference type="Pfam" id="PF12833">
    <property type="entry name" value="HTH_18"/>
    <property type="match status" value="1"/>
</dbReference>
<dbReference type="GO" id="GO:0003700">
    <property type="term" value="F:DNA-binding transcription factor activity"/>
    <property type="evidence" value="ECO:0007669"/>
    <property type="project" value="InterPro"/>
</dbReference>
<dbReference type="SUPFAM" id="SSF46689">
    <property type="entry name" value="Homeodomain-like"/>
    <property type="match status" value="2"/>
</dbReference>
<name>A0A354M5B8_9BACT</name>
<dbReference type="Proteomes" id="UP000262954">
    <property type="component" value="Unassembled WGS sequence"/>
</dbReference>
<dbReference type="SMART" id="SM00342">
    <property type="entry name" value="HTH_ARAC"/>
    <property type="match status" value="1"/>
</dbReference>
<organism evidence="5 6">
    <name type="scientific">Coprobacter fastidiosus</name>
    <dbReference type="NCBI Taxonomy" id="1099853"/>
    <lineage>
        <taxon>Bacteria</taxon>
        <taxon>Pseudomonadati</taxon>
        <taxon>Bacteroidota</taxon>
        <taxon>Bacteroidia</taxon>
        <taxon>Bacteroidales</taxon>
        <taxon>Barnesiellaceae</taxon>
        <taxon>Coprobacter</taxon>
    </lineage>
</organism>
<feature type="domain" description="HTH araC/xylS-type" evidence="4">
    <location>
        <begin position="195"/>
        <end position="293"/>
    </location>
</feature>
<dbReference type="PANTHER" id="PTHR43280">
    <property type="entry name" value="ARAC-FAMILY TRANSCRIPTIONAL REGULATOR"/>
    <property type="match status" value="1"/>
</dbReference>
<gene>
    <name evidence="5" type="ORF">DDY73_11985</name>
</gene>
<keyword evidence="1" id="KW-0805">Transcription regulation</keyword>
<dbReference type="PANTHER" id="PTHR43280:SF30">
    <property type="entry name" value="MMSAB OPERON REGULATORY PROTEIN"/>
    <property type="match status" value="1"/>
</dbReference>
<dbReference type="PROSITE" id="PS01124">
    <property type="entry name" value="HTH_ARAC_FAMILY_2"/>
    <property type="match status" value="1"/>
</dbReference>
<comment type="caution">
    <text evidence="5">The sequence shown here is derived from an EMBL/GenBank/DDBJ whole genome shotgun (WGS) entry which is preliminary data.</text>
</comment>
<dbReference type="CDD" id="cd06986">
    <property type="entry name" value="cupin_MmsR-like_N"/>
    <property type="match status" value="1"/>
</dbReference>
<dbReference type="InterPro" id="IPR020449">
    <property type="entry name" value="Tscrpt_reg_AraC-type_HTH"/>
</dbReference>
<evidence type="ECO:0000313" key="6">
    <source>
        <dbReference type="Proteomes" id="UP000262954"/>
    </source>
</evidence>
<dbReference type="EMBL" id="DNWC01000154">
    <property type="protein sequence ID" value="HBJ09707.1"/>
    <property type="molecule type" value="Genomic_DNA"/>
</dbReference>
<dbReference type="Pfam" id="PF02311">
    <property type="entry name" value="AraC_binding"/>
    <property type="match status" value="1"/>
</dbReference>
<dbReference type="AlphaFoldDB" id="A0A354M5B8"/>
<dbReference type="InterPro" id="IPR037923">
    <property type="entry name" value="HTH-like"/>
</dbReference>
<keyword evidence="2" id="KW-0238">DNA-binding</keyword>
<evidence type="ECO:0000256" key="1">
    <source>
        <dbReference type="ARBA" id="ARBA00023015"/>
    </source>
</evidence>
<evidence type="ECO:0000256" key="2">
    <source>
        <dbReference type="ARBA" id="ARBA00023125"/>
    </source>
</evidence>
<dbReference type="InterPro" id="IPR018062">
    <property type="entry name" value="HTH_AraC-typ_CS"/>
</dbReference>
<dbReference type="GO" id="GO:0043565">
    <property type="term" value="F:sequence-specific DNA binding"/>
    <property type="evidence" value="ECO:0007669"/>
    <property type="project" value="InterPro"/>
</dbReference>
<proteinExistence type="predicted"/>
<dbReference type="InterPro" id="IPR009057">
    <property type="entry name" value="Homeodomain-like_sf"/>
</dbReference>
<dbReference type="InterPro" id="IPR018060">
    <property type="entry name" value="HTH_AraC"/>
</dbReference>
<dbReference type="Gene3D" id="2.60.120.280">
    <property type="entry name" value="Regulatory protein AraC"/>
    <property type="match status" value="1"/>
</dbReference>